<evidence type="ECO:0000259" key="1">
    <source>
        <dbReference type="Pfam" id="PF01814"/>
    </source>
</evidence>
<gene>
    <name evidence="2" type="ORF">M9978_18295</name>
</gene>
<name>A0A9X2HJK0_9SPHN</name>
<reference evidence="2" key="1">
    <citation type="submission" date="2022-05" db="EMBL/GenBank/DDBJ databases">
        <title>Sphingomonas sp. strain MG17 Genome sequencing and assembly.</title>
        <authorList>
            <person name="Kim I."/>
        </authorList>
    </citation>
    <scope>NUCLEOTIDE SEQUENCE</scope>
    <source>
        <strain evidence="2">MG17</strain>
    </source>
</reference>
<dbReference type="AlphaFoldDB" id="A0A9X2HJK0"/>
<dbReference type="Gene3D" id="1.20.120.520">
    <property type="entry name" value="nmb1532 protein domain like"/>
    <property type="match status" value="1"/>
</dbReference>
<dbReference type="Proteomes" id="UP001139451">
    <property type="component" value="Unassembled WGS sequence"/>
</dbReference>
<protein>
    <submittedName>
        <fullName evidence="2">Hemerythrin domain-containing protein</fullName>
    </submittedName>
</protein>
<organism evidence="2 3">
    <name type="scientific">Sphingomonas tagetis</name>
    <dbReference type="NCBI Taxonomy" id="2949092"/>
    <lineage>
        <taxon>Bacteria</taxon>
        <taxon>Pseudomonadati</taxon>
        <taxon>Pseudomonadota</taxon>
        <taxon>Alphaproteobacteria</taxon>
        <taxon>Sphingomonadales</taxon>
        <taxon>Sphingomonadaceae</taxon>
        <taxon>Sphingomonas</taxon>
    </lineage>
</organism>
<dbReference type="Pfam" id="PF01814">
    <property type="entry name" value="Hemerythrin"/>
    <property type="match status" value="1"/>
</dbReference>
<dbReference type="InterPro" id="IPR012312">
    <property type="entry name" value="Hemerythrin-like"/>
</dbReference>
<evidence type="ECO:0000313" key="3">
    <source>
        <dbReference type="Proteomes" id="UP001139451"/>
    </source>
</evidence>
<keyword evidence="3" id="KW-1185">Reference proteome</keyword>
<feature type="domain" description="Hemerythrin-like" evidence="1">
    <location>
        <begin position="5"/>
        <end position="131"/>
    </location>
</feature>
<dbReference type="RefSeq" id="WP_254295765.1">
    <property type="nucleotide sequence ID" value="NZ_JAMLDX010000017.1"/>
</dbReference>
<accession>A0A9X2HJK0</accession>
<proteinExistence type="predicted"/>
<dbReference type="EMBL" id="JAMLDX010000017">
    <property type="protein sequence ID" value="MCP3732376.1"/>
    <property type="molecule type" value="Genomic_DNA"/>
</dbReference>
<evidence type="ECO:0000313" key="2">
    <source>
        <dbReference type="EMBL" id="MCP3732376.1"/>
    </source>
</evidence>
<sequence>MISFEQLLAEHRDAATHAAALERAVRIAQPGTVIAAAIAALDHRLAPHLETEDQLIYPLLLESRDEGERIAASHAIEAWSALAADWTGFAARWTPSAIEADRPTLAAELATLLAALAGRIKAENDVLYPIALRGAHIRLRAA</sequence>
<comment type="caution">
    <text evidence="2">The sequence shown here is derived from an EMBL/GenBank/DDBJ whole genome shotgun (WGS) entry which is preliminary data.</text>
</comment>